<dbReference type="EMBL" id="SOSA01000330">
    <property type="protein sequence ID" value="THC92494.1"/>
    <property type="molecule type" value="Genomic_DNA"/>
</dbReference>
<evidence type="ECO:0000313" key="1">
    <source>
        <dbReference type="EMBL" id="THC92494.1"/>
    </source>
</evidence>
<reference evidence="1 2" key="1">
    <citation type="submission" date="2019-03" db="EMBL/GenBank/DDBJ databases">
        <title>The genome sequence of a newly discovered highly antifungal drug resistant Aspergillus species, Aspergillus tanneri NIH 1004.</title>
        <authorList>
            <person name="Mounaud S."/>
            <person name="Singh I."/>
            <person name="Joardar V."/>
            <person name="Pakala S."/>
            <person name="Pakala S."/>
            <person name="Venepally P."/>
            <person name="Hoover J."/>
            <person name="Nierman W."/>
            <person name="Chung J."/>
            <person name="Losada L."/>
        </authorList>
    </citation>
    <scope>NUCLEOTIDE SEQUENCE [LARGE SCALE GENOMIC DNA]</scope>
    <source>
        <strain evidence="1 2">NIH1004</strain>
    </source>
</reference>
<proteinExistence type="predicted"/>
<keyword evidence="2" id="KW-1185">Reference proteome</keyword>
<evidence type="ECO:0000313" key="2">
    <source>
        <dbReference type="Proteomes" id="UP000308092"/>
    </source>
</evidence>
<gene>
    <name evidence="1" type="ORF">EYZ11_008032</name>
</gene>
<dbReference type="Proteomes" id="UP000308092">
    <property type="component" value="Unassembled WGS sequence"/>
</dbReference>
<accession>A0A4V3UNT8</accession>
<dbReference type="STRING" id="1220188.A0A4V3UNT8"/>
<sequence length="131" mass="14935">MDSSRKKADSAFKYALYFELLAQKIDEYNIQKENIYNMDEKGFLIGILSKAKRIFSKQQFEKDGIQQRLQDGNPRYKIPGFKTSIQLNNIQALVHPAVPGNDGSRNLVLYHTSPPAWVTGLDSVLKKEVES</sequence>
<evidence type="ECO:0008006" key="3">
    <source>
        <dbReference type="Google" id="ProtNLM"/>
    </source>
</evidence>
<protein>
    <recommendedName>
        <fullName evidence="3">DDE-1 domain-containing protein</fullName>
    </recommendedName>
</protein>
<dbReference type="VEuPathDB" id="FungiDB:EYZ11_008032"/>
<comment type="caution">
    <text evidence="1">The sequence shown here is derived from an EMBL/GenBank/DDBJ whole genome shotgun (WGS) entry which is preliminary data.</text>
</comment>
<name>A0A4V3UNT8_9EURO</name>
<dbReference type="AlphaFoldDB" id="A0A4V3UNT8"/>
<organism evidence="1 2">
    <name type="scientific">Aspergillus tanneri</name>
    <dbReference type="NCBI Taxonomy" id="1220188"/>
    <lineage>
        <taxon>Eukaryota</taxon>
        <taxon>Fungi</taxon>
        <taxon>Dikarya</taxon>
        <taxon>Ascomycota</taxon>
        <taxon>Pezizomycotina</taxon>
        <taxon>Eurotiomycetes</taxon>
        <taxon>Eurotiomycetidae</taxon>
        <taxon>Eurotiales</taxon>
        <taxon>Aspergillaceae</taxon>
        <taxon>Aspergillus</taxon>
        <taxon>Aspergillus subgen. Circumdati</taxon>
    </lineage>
</organism>